<dbReference type="Pfam" id="PF02569">
    <property type="entry name" value="Pantoate_ligase"/>
    <property type="match status" value="1"/>
</dbReference>
<dbReference type="InterPro" id="IPR014729">
    <property type="entry name" value="Rossmann-like_a/b/a_fold"/>
</dbReference>
<feature type="binding site" evidence="8">
    <location>
        <begin position="147"/>
        <end position="150"/>
    </location>
    <ligand>
        <name>ATP</name>
        <dbReference type="ChEBI" id="CHEBI:30616"/>
    </ligand>
</feature>
<feature type="binding site" evidence="8">
    <location>
        <position position="176"/>
    </location>
    <ligand>
        <name>ATP</name>
        <dbReference type="ChEBI" id="CHEBI:30616"/>
    </ligand>
</feature>
<comment type="subcellular location">
    <subcellularLocation>
        <location evidence="8">Cytoplasm</location>
    </subcellularLocation>
</comment>
<dbReference type="EMBL" id="DQZW01000214">
    <property type="protein sequence ID" value="HDL90152.1"/>
    <property type="molecule type" value="Genomic_DNA"/>
</dbReference>
<gene>
    <name evidence="8" type="primary">panC</name>
    <name evidence="9" type="ORF">ENG14_04545</name>
</gene>
<feature type="binding site" evidence="8">
    <location>
        <position position="61"/>
    </location>
    <ligand>
        <name>(R)-pantoate</name>
        <dbReference type="ChEBI" id="CHEBI:15980"/>
    </ligand>
</feature>
<evidence type="ECO:0000256" key="2">
    <source>
        <dbReference type="ARBA" id="ARBA00009256"/>
    </source>
</evidence>
<feature type="binding site" evidence="8">
    <location>
        <begin position="184"/>
        <end position="187"/>
    </location>
    <ligand>
        <name>ATP</name>
        <dbReference type="ChEBI" id="CHEBI:30616"/>
    </ligand>
</feature>
<dbReference type="InterPro" id="IPR003721">
    <property type="entry name" value="Pantoate_ligase"/>
</dbReference>
<dbReference type="UniPathway" id="UPA00028">
    <property type="reaction ID" value="UER00005"/>
</dbReference>
<dbReference type="EC" id="6.3.2.1" evidence="8"/>
<comment type="miscellaneous">
    <text evidence="8">The reaction proceeds by a bi uni uni bi ping pong mechanism.</text>
</comment>
<dbReference type="InterPro" id="IPR042176">
    <property type="entry name" value="Pantoate_ligase_C"/>
</dbReference>
<comment type="function">
    <text evidence="8">Catalyzes the condensation of pantoate with beta-alanine in an ATP-dependent reaction via a pantoyl-adenylate intermediate.</text>
</comment>
<evidence type="ECO:0000313" key="9">
    <source>
        <dbReference type="EMBL" id="HDL90152.1"/>
    </source>
</evidence>
<evidence type="ECO:0000256" key="3">
    <source>
        <dbReference type="ARBA" id="ARBA00022598"/>
    </source>
</evidence>
<comment type="pathway">
    <text evidence="1 8">Cofactor biosynthesis; (R)-pantothenate biosynthesis; (R)-pantothenate from (R)-pantoate and beta-alanine: step 1/1.</text>
</comment>
<evidence type="ECO:0000256" key="7">
    <source>
        <dbReference type="ARBA" id="ARBA00048258"/>
    </source>
</evidence>
<dbReference type="GO" id="GO:0015940">
    <property type="term" value="P:pantothenate biosynthetic process"/>
    <property type="evidence" value="ECO:0007669"/>
    <property type="project" value="UniProtKB-UniRule"/>
</dbReference>
<keyword evidence="8" id="KW-0963">Cytoplasm</keyword>
<keyword evidence="3 8" id="KW-0436">Ligase</keyword>
<dbReference type="Gene3D" id="3.30.1300.10">
    <property type="entry name" value="Pantoate-beta-alanine ligase, C-terminal domain"/>
    <property type="match status" value="1"/>
</dbReference>
<feature type="active site" description="Proton donor" evidence="8">
    <location>
        <position position="37"/>
    </location>
</feature>
<dbReference type="NCBIfam" id="TIGR00125">
    <property type="entry name" value="cyt_tran_rel"/>
    <property type="match status" value="1"/>
</dbReference>
<dbReference type="NCBIfam" id="TIGR00018">
    <property type="entry name" value="panC"/>
    <property type="match status" value="1"/>
</dbReference>
<feature type="binding site" evidence="8">
    <location>
        <position position="153"/>
    </location>
    <ligand>
        <name>(R)-pantoate</name>
        <dbReference type="ChEBI" id="CHEBI:15980"/>
    </ligand>
</feature>
<feature type="binding site" evidence="8">
    <location>
        <position position="61"/>
    </location>
    <ligand>
        <name>beta-alanine</name>
        <dbReference type="ChEBI" id="CHEBI:57966"/>
    </ligand>
</feature>
<dbReference type="CDD" id="cd00560">
    <property type="entry name" value="PanC"/>
    <property type="match status" value="1"/>
</dbReference>
<comment type="catalytic activity">
    <reaction evidence="7 8">
        <text>(R)-pantoate + beta-alanine + ATP = (R)-pantothenate + AMP + diphosphate + H(+)</text>
        <dbReference type="Rhea" id="RHEA:10912"/>
        <dbReference type="ChEBI" id="CHEBI:15378"/>
        <dbReference type="ChEBI" id="CHEBI:15980"/>
        <dbReference type="ChEBI" id="CHEBI:29032"/>
        <dbReference type="ChEBI" id="CHEBI:30616"/>
        <dbReference type="ChEBI" id="CHEBI:33019"/>
        <dbReference type="ChEBI" id="CHEBI:57966"/>
        <dbReference type="ChEBI" id="CHEBI:456215"/>
        <dbReference type="EC" id="6.3.2.1"/>
    </reaction>
</comment>
<evidence type="ECO:0000256" key="6">
    <source>
        <dbReference type="ARBA" id="ARBA00022840"/>
    </source>
</evidence>
<evidence type="ECO:0000256" key="5">
    <source>
        <dbReference type="ARBA" id="ARBA00022741"/>
    </source>
</evidence>
<dbReference type="GO" id="GO:0005524">
    <property type="term" value="F:ATP binding"/>
    <property type="evidence" value="ECO:0007669"/>
    <property type="project" value="UniProtKB-KW"/>
</dbReference>
<dbReference type="AlphaFoldDB" id="A0A7C0WUR4"/>
<feature type="binding site" evidence="8">
    <location>
        <begin position="30"/>
        <end position="37"/>
    </location>
    <ligand>
        <name>ATP</name>
        <dbReference type="ChEBI" id="CHEBI:30616"/>
    </ligand>
</feature>
<dbReference type="Gene3D" id="3.40.50.620">
    <property type="entry name" value="HUPs"/>
    <property type="match status" value="1"/>
</dbReference>
<dbReference type="Proteomes" id="UP000886355">
    <property type="component" value="Unassembled WGS sequence"/>
</dbReference>
<comment type="similarity">
    <text evidence="2 8">Belongs to the pantothenate synthetase family.</text>
</comment>
<dbReference type="FunFam" id="3.30.1300.10:FF:000001">
    <property type="entry name" value="Pantothenate synthetase"/>
    <property type="match status" value="1"/>
</dbReference>
<dbReference type="GO" id="GO:0005829">
    <property type="term" value="C:cytosol"/>
    <property type="evidence" value="ECO:0007669"/>
    <property type="project" value="TreeGrafter"/>
</dbReference>
<dbReference type="GO" id="GO:0004592">
    <property type="term" value="F:pantoate-beta-alanine ligase activity"/>
    <property type="evidence" value="ECO:0007669"/>
    <property type="project" value="UniProtKB-UniRule"/>
</dbReference>
<evidence type="ECO:0000256" key="8">
    <source>
        <dbReference type="HAMAP-Rule" id="MF_00158"/>
    </source>
</evidence>
<dbReference type="HAMAP" id="MF_00158">
    <property type="entry name" value="PanC"/>
    <property type="match status" value="1"/>
</dbReference>
<comment type="caution">
    <text evidence="9">The sequence shown here is derived from an EMBL/GenBank/DDBJ whole genome shotgun (WGS) entry which is preliminary data.</text>
</comment>
<keyword evidence="5 8" id="KW-0547">Nucleotide-binding</keyword>
<organism evidence="9">
    <name type="scientific">Thermodesulforhabdus norvegica</name>
    <dbReference type="NCBI Taxonomy" id="39841"/>
    <lineage>
        <taxon>Bacteria</taxon>
        <taxon>Pseudomonadati</taxon>
        <taxon>Thermodesulfobacteriota</taxon>
        <taxon>Syntrophobacteria</taxon>
        <taxon>Syntrophobacterales</taxon>
        <taxon>Thermodesulforhabdaceae</taxon>
        <taxon>Thermodesulforhabdus</taxon>
    </lineage>
</organism>
<proteinExistence type="inferred from homology"/>
<name>A0A7C0WUR4_9BACT</name>
<reference evidence="9" key="1">
    <citation type="journal article" date="2020" name="mSystems">
        <title>Genome- and Community-Level Interaction Insights into Carbon Utilization and Element Cycling Functions of Hydrothermarchaeota in Hydrothermal Sediment.</title>
        <authorList>
            <person name="Zhou Z."/>
            <person name="Liu Y."/>
            <person name="Xu W."/>
            <person name="Pan J."/>
            <person name="Luo Z.H."/>
            <person name="Li M."/>
        </authorList>
    </citation>
    <scope>NUCLEOTIDE SEQUENCE [LARGE SCALE GENOMIC DNA]</scope>
    <source>
        <strain evidence="9">HyVt-19</strain>
    </source>
</reference>
<dbReference type="PANTHER" id="PTHR21299">
    <property type="entry name" value="CYTIDYLATE KINASE/PANTOATE-BETA-ALANINE LIGASE"/>
    <property type="match status" value="1"/>
</dbReference>
<keyword evidence="6 8" id="KW-0067">ATP-binding</keyword>
<dbReference type="FunFam" id="3.40.50.620:FF:000013">
    <property type="entry name" value="Pantothenate synthetase"/>
    <property type="match status" value="1"/>
</dbReference>
<keyword evidence="4 8" id="KW-0566">Pantothenate biosynthesis</keyword>
<dbReference type="SUPFAM" id="SSF52374">
    <property type="entry name" value="Nucleotidylyl transferase"/>
    <property type="match status" value="1"/>
</dbReference>
<evidence type="ECO:0000256" key="4">
    <source>
        <dbReference type="ARBA" id="ARBA00022655"/>
    </source>
</evidence>
<accession>A0A7C0WUR4</accession>
<dbReference type="InterPro" id="IPR004821">
    <property type="entry name" value="Cyt_trans-like"/>
</dbReference>
<evidence type="ECO:0000256" key="1">
    <source>
        <dbReference type="ARBA" id="ARBA00004990"/>
    </source>
</evidence>
<sequence>MDVVATVKDMQARADQWRRDGKKIAFVPTMGYLHDGHLALMKMARRHGDILVISIFVNPTQFGPQEDFERYPRDLPRDLKLAESVGVDVVFTPSAEEMYPQNYQTYVEVTEVSRPLCGARRPGHFRGVTTVVAKLFNIVKPHVAVFGEKDYQQLVVIRRMVQDLNMDVEVLGHPTVREKDGLAMSSRNVYLSSDERKVALRLYQSLMKAQELVSNGITSAAEVLQEVRSILAPDDRLVIDYAEIRDPETLEELDEINGPALLALAAFVGKARLIDNIVLTPRS</sequence>
<comment type="subunit">
    <text evidence="8">Homodimer.</text>
</comment>
<dbReference type="PANTHER" id="PTHR21299:SF1">
    <property type="entry name" value="PANTOATE--BETA-ALANINE LIGASE"/>
    <property type="match status" value="1"/>
</dbReference>
<protein>
    <recommendedName>
        <fullName evidence="8">Pantothenate synthetase</fullName>
        <shortName evidence="8">PS</shortName>
        <ecNumber evidence="8">6.3.2.1</ecNumber>
    </recommendedName>
    <alternativeName>
        <fullName evidence="8">Pantoate--beta-alanine ligase</fullName>
    </alternativeName>
    <alternativeName>
        <fullName evidence="8">Pantoate-activating enzyme</fullName>
    </alternativeName>
</protein>